<evidence type="ECO:0000256" key="8">
    <source>
        <dbReference type="SAM" id="Phobius"/>
    </source>
</evidence>
<comment type="similarity">
    <text evidence="2">Belongs to the binding-protein-dependent transport system permease family. FecCD subfamily.</text>
</comment>
<evidence type="ECO:0000256" key="5">
    <source>
        <dbReference type="ARBA" id="ARBA00022692"/>
    </source>
</evidence>
<protein>
    <submittedName>
        <fullName evidence="9">Hemin transport system permease protein HmuU</fullName>
    </submittedName>
</protein>
<evidence type="ECO:0000313" key="9">
    <source>
        <dbReference type="EMBL" id="OIQ91581.1"/>
    </source>
</evidence>
<feature type="transmembrane region" description="Helical" evidence="8">
    <location>
        <begin position="231"/>
        <end position="247"/>
    </location>
</feature>
<dbReference type="GO" id="GO:0005886">
    <property type="term" value="C:plasma membrane"/>
    <property type="evidence" value="ECO:0007669"/>
    <property type="project" value="UniProtKB-SubCell"/>
</dbReference>
<accession>A0A1J5RU62</accession>
<feature type="transmembrane region" description="Helical" evidence="8">
    <location>
        <begin position="112"/>
        <end position="130"/>
    </location>
</feature>
<comment type="subcellular location">
    <subcellularLocation>
        <location evidence="1">Cell membrane</location>
        <topology evidence="1">Multi-pass membrane protein</topology>
    </subcellularLocation>
</comment>
<feature type="transmembrane region" description="Helical" evidence="8">
    <location>
        <begin position="142"/>
        <end position="169"/>
    </location>
</feature>
<dbReference type="PANTHER" id="PTHR30472">
    <property type="entry name" value="FERRIC ENTEROBACTIN TRANSPORT SYSTEM PERMEASE PROTEIN"/>
    <property type="match status" value="1"/>
</dbReference>
<gene>
    <name evidence="9" type="primary">hmuU_3</name>
    <name evidence="9" type="ORF">GALL_265190</name>
</gene>
<dbReference type="GO" id="GO:0033214">
    <property type="term" value="P:siderophore-iron import into cell"/>
    <property type="evidence" value="ECO:0007669"/>
    <property type="project" value="TreeGrafter"/>
</dbReference>
<dbReference type="InterPro" id="IPR000522">
    <property type="entry name" value="ABC_transptr_permease_BtuC"/>
</dbReference>
<feature type="transmembrane region" description="Helical" evidence="8">
    <location>
        <begin position="277"/>
        <end position="297"/>
    </location>
</feature>
<feature type="transmembrane region" description="Helical" evidence="8">
    <location>
        <begin position="189"/>
        <end position="211"/>
    </location>
</feature>
<dbReference type="GO" id="GO:0022857">
    <property type="term" value="F:transmembrane transporter activity"/>
    <property type="evidence" value="ECO:0007669"/>
    <property type="project" value="InterPro"/>
</dbReference>
<keyword evidence="3" id="KW-0813">Transport</keyword>
<evidence type="ECO:0000256" key="3">
    <source>
        <dbReference type="ARBA" id="ARBA00022448"/>
    </source>
</evidence>
<feature type="transmembrane region" description="Helical" evidence="8">
    <location>
        <begin position="303"/>
        <end position="322"/>
    </location>
</feature>
<evidence type="ECO:0000256" key="6">
    <source>
        <dbReference type="ARBA" id="ARBA00022989"/>
    </source>
</evidence>
<reference evidence="9" key="1">
    <citation type="submission" date="2016-10" db="EMBL/GenBank/DDBJ databases">
        <title>Sequence of Gallionella enrichment culture.</title>
        <authorList>
            <person name="Poehlein A."/>
            <person name="Muehling M."/>
            <person name="Daniel R."/>
        </authorList>
    </citation>
    <scope>NUCLEOTIDE SEQUENCE</scope>
</reference>
<feature type="transmembrane region" description="Helical" evidence="8">
    <location>
        <begin position="88"/>
        <end position="106"/>
    </location>
</feature>
<dbReference type="PANTHER" id="PTHR30472:SF25">
    <property type="entry name" value="ABC TRANSPORTER PERMEASE PROTEIN MJ0876-RELATED"/>
    <property type="match status" value="1"/>
</dbReference>
<dbReference type="Gene3D" id="1.10.3470.10">
    <property type="entry name" value="ABC transporter involved in vitamin B12 uptake, BtuC"/>
    <property type="match status" value="1"/>
</dbReference>
<keyword evidence="6 8" id="KW-1133">Transmembrane helix</keyword>
<feature type="transmembrane region" description="Helical" evidence="8">
    <location>
        <begin position="61"/>
        <end position="81"/>
    </location>
</feature>
<keyword evidence="7 8" id="KW-0472">Membrane</keyword>
<name>A0A1J5RU62_9ZZZZ</name>
<dbReference type="EMBL" id="MLJW01000255">
    <property type="protein sequence ID" value="OIQ91581.1"/>
    <property type="molecule type" value="Genomic_DNA"/>
</dbReference>
<evidence type="ECO:0000256" key="4">
    <source>
        <dbReference type="ARBA" id="ARBA00022475"/>
    </source>
</evidence>
<evidence type="ECO:0000256" key="2">
    <source>
        <dbReference type="ARBA" id="ARBA00007935"/>
    </source>
</evidence>
<dbReference type="AlphaFoldDB" id="A0A1J5RU62"/>
<feature type="transmembrane region" description="Helical" evidence="8">
    <location>
        <begin position="24"/>
        <end position="49"/>
    </location>
</feature>
<dbReference type="Pfam" id="PF01032">
    <property type="entry name" value="FecCD"/>
    <property type="match status" value="1"/>
</dbReference>
<keyword evidence="4" id="KW-1003">Cell membrane</keyword>
<proteinExistence type="inferred from homology"/>
<keyword evidence="5 8" id="KW-0812">Transmembrane</keyword>
<comment type="caution">
    <text evidence="9">The sequence shown here is derived from an EMBL/GenBank/DDBJ whole genome shotgun (WGS) entry which is preliminary data.</text>
</comment>
<sequence>MSSPAIVPTPELPGRRLEPHDLRLLAVVGGASLLALLLGIGVGAGGWNWLLIEQLRLPRVLAGAGAGALLAEAGLAMQLVLRNPLADPYVLGASAGAGMGAIAMLVAFGSQLWLGSVGGALAALGLLLLLGRKAMASPDDEAPAQLILIGAMLSAVFGAGSTLLLALVPEQSLRGAVFWLVGDLSGARFGHWLCLLALVLALALAASCRALDRLALGSEHAWLLGEPVHRLRLGLVLLAALATGAAVAEAGAVGFVGLVVPHVLRMFGVVRMRQQSWAVPLLGAALVVAADALARGVAMPYELPVGAITALLGAPVFIVLLIKQPR</sequence>
<dbReference type="InterPro" id="IPR037294">
    <property type="entry name" value="ABC_BtuC-like"/>
</dbReference>
<evidence type="ECO:0000256" key="1">
    <source>
        <dbReference type="ARBA" id="ARBA00004651"/>
    </source>
</evidence>
<organism evidence="9">
    <name type="scientific">mine drainage metagenome</name>
    <dbReference type="NCBI Taxonomy" id="410659"/>
    <lineage>
        <taxon>unclassified sequences</taxon>
        <taxon>metagenomes</taxon>
        <taxon>ecological metagenomes</taxon>
    </lineage>
</organism>
<evidence type="ECO:0000256" key="7">
    <source>
        <dbReference type="ARBA" id="ARBA00023136"/>
    </source>
</evidence>
<dbReference type="SUPFAM" id="SSF81345">
    <property type="entry name" value="ABC transporter involved in vitamin B12 uptake, BtuC"/>
    <property type="match status" value="1"/>
</dbReference>